<dbReference type="OrthoDB" id="9773060at2"/>
<dbReference type="HOGENOM" id="CLU_129735_0_0_11"/>
<dbReference type="Gene3D" id="3.90.1530.10">
    <property type="entry name" value="Conserved hypothetical protein from pyrococcus furiosus pfu- 392566-001, ParB domain"/>
    <property type="match status" value="1"/>
</dbReference>
<dbReference type="KEGG" id="car:cauri_1994"/>
<dbReference type="SUPFAM" id="SSF110849">
    <property type="entry name" value="ParB/Sulfiredoxin"/>
    <property type="match status" value="1"/>
</dbReference>
<organism evidence="1 2">
    <name type="scientific">Corynebacterium aurimucosum (strain ATCC 700975 / DSM 44827 / CIP 107346 / CN-1)</name>
    <name type="common">Corynebacterium nigricans</name>
    <dbReference type="NCBI Taxonomy" id="548476"/>
    <lineage>
        <taxon>Bacteria</taxon>
        <taxon>Bacillati</taxon>
        <taxon>Actinomycetota</taxon>
        <taxon>Actinomycetes</taxon>
        <taxon>Mycobacteriales</taxon>
        <taxon>Corynebacteriaceae</taxon>
        <taxon>Corynebacterium</taxon>
    </lineage>
</organism>
<dbReference type="EMBL" id="CP001601">
    <property type="protein sequence ID" value="ACP33587.1"/>
    <property type="molecule type" value="Genomic_DNA"/>
</dbReference>
<dbReference type="Proteomes" id="UP000002077">
    <property type="component" value="Chromosome"/>
</dbReference>
<dbReference type="AlphaFoldDB" id="C3PID3"/>
<dbReference type="RefSeq" id="WP_012715243.1">
    <property type="nucleotide sequence ID" value="NC_012590.1"/>
</dbReference>
<dbReference type="GeneID" id="31924636"/>
<proteinExistence type="predicted"/>
<dbReference type="InterPro" id="IPR036086">
    <property type="entry name" value="ParB/Sulfiredoxin_sf"/>
</dbReference>
<dbReference type="STRING" id="548476.cauri_1994"/>
<protein>
    <submittedName>
        <fullName evidence="1">Uncharacterized protein</fullName>
    </submittedName>
</protein>
<sequence>MTEKDTANIGTPQRVPLTDLNLYHKNPRVGDTQAIKGSIVANGIFRPVVVNKGTYTDKPNEILAGNHTAKAIRELAEEHPDDARWQHVDVWMVDVDSERAARIVLADNRTADLGSYDNEELLGLLETVDYDLDGTGYDYGDVDDLRSLVEENGEAPGSAGLLDEPDTDTYRETYAVTVVCSDAEEQEKVFNRLTGEGYDCKVVTV</sequence>
<name>C3PID3_CORA7</name>
<keyword evidence="2" id="KW-1185">Reference proteome</keyword>
<reference evidence="1 2" key="1">
    <citation type="journal article" date="2010" name="BMC Genomics">
        <title>Complete genome sequence and lifestyle of black-pigmented Corynebacterium aurimucosum ATCC 700975 (formerly C. nigricans CN-1) isolated from a vaginal swab of a woman with spontaneous abortion.</title>
        <authorList>
            <person name="Trost E."/>
            <person name="Gotker S."/>
            <person name="Schneider J."/>
            <person name="Schneiker-Bekel S."/>
            <person name="Szczepanowski R."/>
            <person name="Tilker A."/>
            <person name="Viehoever P."/>
            <person name="Arnold W."/>
            <person name="Bekel T."/>
            <person name="Blom J."/>
            <person name="Gartemann K.H."/>
            <person name="Linke B."/>
            <person name="Goesmann A."/>
            <person name="Puhler A."/>
            <person name="Shukla S.K."/>
            <person name="Tauch A."/>
        </authorList>
    </citation>
    <scope>NUCLEOTIDE SEQUENCE [LARGE SCALE GENOMIC DNA]</scope>
    <source>
        <strain evidence="2">ATCC 700975 / DSM 44827 / CIP 107346 / CN-1</strain>
    </source>
</reference>
<evidence type="ECO:0000313" key="2">
    <source>
        <dbReference type="Proteomes" id="UP000002077"/>
    </source>
</evidence>
<evidence type="ECO:0000313" key="1">
    <source>
        <dbReference type="EMBL" id="ACP33587.1"/>
    </source>
</evidence>
<gene>
    <name evidence="1" type="ordered locus">cauri_1994</name>
</gene>
<dbReference type="eggNOG" id="COG1475">
    <property type="taxonomic scope" value="Bacteria"/>
</dbReference>
<accession>C3PID3</accession>